<dbReference type="AlphaFoldDB" id="A0A922HXP2"/>
<sequence>MNGMGIATNGVKCIPLLVIVRIRYCVDGGGGGGGGACADDCCCCVAIGTLRPAVSSVICNGLRGACILSIPSADNVDVTDSGSTSAGKRYFRENCLDT</sequence>
<name>A0A922HXP2_DERFA</name>
<reference evidence="1" key="1">
    <citation type="submission" date="2013-05" db="EMBL/GenBank/DDBJ databases">
        <authorList>
            <person name="Yim A.K.Y."/>
            <person name="Chan T.F."/>
            <person name="Ji K.M."/>
            <person name="Liu X.Y."/>
            <person name="Zhou J.W."/>
            <person name="Li R.Q."/>
            <person name="Yang K.Y."/>
            <person name="Li J."/>
            <person name="Li M."/>
            <person name="Law P.T.W."/>
            <person name="Wu Y.L."/>
            <person name="Cai Z.L."/>
            <person name="Qin H."/>
            <person name="Bao Y."/>
            <person name="Leung R.K.K."/>
            <person name="Ng P.K.S."/>
            <person name="Zou J."/>
            <person name="Zhong X.J."/>
            <person name="Ran P.X."/>
            <person name="Zhong N.S."/>
            <person name="Liu Z.G."/>
            <person name="Tsui S.K.W."/>
        </authorList>
    </citation>
    <scope>NUCLEOTIDE SEQUENCE</scope>
    <source>
        <strain evidence="1">Derf</strain>
        <tissue evidence="1">Whole organism</tissue>
    </source>
</reference>
<protein>
    <submittedName>
        <fullName evidence="1">Uncharacterized protein</fullName>
    </submittedName>
</protein>
<evidence type="ECO:0000313" key="2">
    <source>
        <dbReference type="Proteomes" id="UP000790347"/>
    </source>
</evidence>
<keyword evidence="2" id="KW-1185">Reference proteome</keyword>
<organism evidence="1 2">
    <name type="scientific">Dermatophagoides farinae</name>
    <name type="common">American house dust mite</name>
    <dbReference type="NCBI Taxonomy" id="6954"/>
    <lineage>
        <taxon>Eukaryota</taxon>
        <taxon>Metazoa</taxon>
        <taxon>Ecdysozoa</taxon>
        <taxon>Arthropoda</taxon>
        <taxon>Chelicerata</taxon>
        <taxon>Arachnida</taxon>
        <taxon>Acari</taxon>
        <taxon>Acariformes</taxon>
        <taxon>Sarcoptiformes</taxon>
        <taxon>Astigmata</taxon>
        <taxon>Psoroptidia</taxon>
        <taxon>Analgoidea</taxon>
        <taxon>Pyroglyphidae</taxon>
        <taxon>Dermatophagoidinae</taxon>
        <taxon>Dermatophagoides</taxon>
    </lineage>
</organism>
<accession>A0A922HXP2</accession>
<gene>
    <name evidence="1" type="ORF">DERF_009978</name>
</gene>
<reference evidence="1" key="2">
    <citation type="journal article" date="2022" name="Res Sq">
        <title>Comparative Genomics Reveals Insights into the Divergent Evolution of Astigmatic Mites and Household Pest Adaptations.</title>
        <authorList>
            <person name="Xiong Q."/>
            <person name="Wan A.T.-Y."/>
            <person name="Liu X.-Y."/>
            <person name="Fung C.S.-H."/>
            <person name="Xiao X."/>
            <person name="Malainual N."/>
            <person name="Hou J."/>
            <person name="Wang L."/>
            <person name="Wang M."/>
            <person name="Yang K."/>
            <person name="Cui Y."/>
            <person name="Leung E."/>
            <person name="Nong W."/>
            <person name="Shin S.-K."/>
            <person name="Au S."/>
            <person name="Jeong K.Y."/>
            <person name="Chew F.T."/>
            <person name="Hui J."/>
            <person name="Leung T.F."/>
            <person name="Tungtrongchitr A."/>
            <person name="Zhong N."/>
            <person name="Liu Z."/>
            <person name="Tsui S."/>
        </authorList>
    </citation>
    <scope>NUCLEOTIDE SEQUENCE</scope>
    <source>
        <strain evidence="1">Derf</strain>
        <tissue evidence="1">Whole organism</tissue>
    </source>
</reference>
<evidence type="ECO:0000313" key="1">
    <source>
        <dbReference type="EMBL" id="KAH9511526.1"/>
    </source>
</evidence>
<dbReference type="Proteomes" id="UP000790347">
    <property type="component" value="Unassembled WGS sequence"/>
</dbReference>
<comment type="caution">
    <text evidence="1">The sequence shown here is derived from an EMBL/GenBank/DDBJ whole genome shotgun (WGS) entry which is preliminary data.</text>
</comment>
<proteinExistence type="predicted"/>
<dbReference type="EMBL" id="ASGP02000004">
    <property type="protein sequence ID" value="KAH9511526.1"/>
    <property type="molecule type" value="Genomic_DNA"/>
</dbReference>